<gene>
    <name evidence="7" type="ORF">SE17_00950</name>
</gene>
<evidence type="ECO:0000256" key="3">
    <source>
        <dbReference type="ARBA" id="ARBA00022989"/>
    </source>
</evidence>
<accession>A0A0P9DB13</accession>
<evidence type="ECO:0000256" key="4">
    <source>
        <dbReference type="ARBA" id="ARBA00023136"/>
    </source>
</evidence>
<evidence type="ECO:0000259" key="6">
    <source>
        <dbReference type="PROSITE" id="PS50929"/>
    </source>
</evidence>
<comment type="subcellular location">
    <subcellularLocation>
        <location evidence="1">Cell membrane</location>
        <topology evidence="1">Multi-pass membrane protein</topology>
    </subcellularLocation>
</comment>
<keyword evidence="8" id="KW-1185">Reference proteome</keyword>
<evidence type="ECO:0000256" key="1">
    <source>
        <dbReference type="ARBA" id="ARBA00004651"/>
    </source>
</evidence>
<dbReference type="SUPFAM" id="SSF90123">
    <property type="entry name" value="ABC transporter transmembrane region"/>
    <property type="match status" value="1"/>
</dbReference>
<name>A0A0P9DB13_9CHLR</name>
<dbReference type="PROSITE" id="PS50929">
    <property type="entry name" value="ABC_TM1F"/>
    <property type="match status" value="1"/>
</dbReference>
<dbReference type="GO" id="GO:0005886">
    <property type="term" value="C:plasma membrane"/>
    <property type="evidence" value="ECO:0007669"/>
    <property type="project" value="UniProtKB-SubCell"/>
</dbReference>
<sequence length="351" mass="38575">MRQLRSARLHTLRATIRLLYRSQPRAFVVSAVASLAEPLFFPAFILLLQRLLQHITAGGAMQITPTVIQLGIGLLALLLVQRLGIIVRDASSTILRQEAWVVISKRIMQKLPSVPYPLFENNAFQARYGLVIREAAQRSITLVDSLLSTAPIFFGLLGLAITLFTIAPLMVLAMVLIAIPAGFIERRFSNAMYALQEHTAPNQLRMEALTNMQVDAPWQRDVRVYRSNLIAREHGALADAYLAQLKQLTRRFLGLRSGAVLVQVLGFGLALTAAGELIRRGQISLASLAVLVPGMALLSGMLGSLIYHYRELLESLNYAETLFEFLTTESFDGHLATLPPPAAALARAGLA</sequence>
<dbReference type="InterPro" id="IPR011527">
    <property type="entry name" value="ABC1_TM_dom"/>
</dbReference>
<feature type="transmembrane region" description="Helical" evidence="5">
    <location>
        <begin position="60"/>
        <end position="80"/>
    </location>
</feature>
<dbReference type="AlphaFoldDB" id="A0A0P9DB13"/>
<dbReference type="GO" id="GO:0140359">
    <property type="term" value="F:ABC-type transporter activity"/>
    <property type="evidence" value="ECO:0007669"/>
    <property type="project" value="InterPro"/>
</dbReference>
<feature type="domain" description="ABC transmembrane type-1" evidence="6">
    <location>
        <begin position="39"/>
        <end position="314"/>
    </location>
</feature>
<feature type="transmembrane region" description="Helical" evidence="5">
    <location>
        <begin position="253"/>
        <end position="273"/>
    </location>
</feature>
<evidence type="ECO:0000256" key="2">
    <source>
        <dbReference type="ARBA" id="ARBA00022692"/>
    </source>
</evidence>
<comment type="caution">
    <text evidence="7">The sequence shown here is derived from an EMBL/GenBank/DDBJ whole genome shotgun (WGS) entry which is preliminary data.</text>
</comment>
<organism evidence="7 8">
    <name type="scientific">Kouleothrix aurantiaca</name>
    <dbReference type="NCBI Taxonomy" id="186479"/>
    <lineage>
        <taxon>Bacteria</taxon>
        <taxon>Bacillati</taxon>
        <taxon>Chloroflexota</taxon>
        <taxon>Chloroflexia</taxon>
        <taxon>Chloroflexales</taxon>
        <taxon>Roseiflexineae</taxon>
        <taxon>Roseiflexaceae</taxon>
        <taxon>Kouleothrix</taxon>
    </lineage>
</organism>
<reference evidence="7 8" key="1">
    <citation type="submission" date="2015-09" db="EMBL/GenBank/DDBJ databases">
        <title>Draft genome sequence of Kouleothrix aurantiaca JCM 19913.</title>
        <authorList>
            <person name="Hemp J."/>
        </authorList>
    </citation>
    <scope>NUCLEOTIDE SEQUENCE [LARGE SCALE GENOMIC DNA]</scope>
    <source>
        <strain evidence="7 8">COM-B</strain>
    </source>
</reference>
<feature type="transmembrane region" description="Helical" evidence="5">
    <location>
        <begin position="26"/>
        <end position="48"/>
    </location>
</feature>
<protein>
    <recommendedName>
        <fullName evidence="6">ABC transmembrane type-1 domain-containing protein</fullName>
    </recommendedName>
</protein>
<keyword evidence="3 5" id="KW-1133">Transmembrane helix</keyword>
<feature type="transmembrane region" description="Helical" evidence="5">
    <location>
        <begin position="140"/>
        <end position="160"/>
    </location>
</feature>
<evidence type="ECO:0000313" key="8">
    <source>
        <dbReference type="Proteomes" id="UP000050509"/>
    </source>
</evidence>
<dbReference type="EMBL" id="LJCR01000009">
    <property type="protein sequence ID" value="KPV54873.1"/>
    <property type="molecule type" value="Genomic_DNA"/>
</dbReference>
<proteinExistence type="predicted"/>
<dbReference type="InterPro" id="IPR036640">
    <property type="entry name" value="ABC1_TM_sf"/>
</dbReference>
<keyword evidence="4 5" id="KW-0472">Membrane</keyword>
<dbReference type="Proteomes" id="UP000050509">
    <property type="component" value="Unassembled WGS sequence"/>
</dbReference>
<keyword evidence="2 5" id="KW-0812">Transmembrane</keyword>
<feature type="transmembrane region" description="Helical" evidence="5">
    <location>
        <begin position="285"/>
        <end position="307"/>
    </location>
</feature>
<evidence type="ECO:0000256" key="5">
    <source>
        <dbReference type="SAM" id="Phobius"/>
    </source>
</evidence>
<feature type="non-terminal residue" evidence="7">
    <location>
        <position position="351"/>
    </location>
</feature>
<feature type="transmembrane region" description="Helical" evidence="5">
    <location>
        <begin position="166"/>
        <end position="184"/>
    </location>
</feature>
<evidence type="ECO:0000313" key="7">
    <source>
        <dbReference type="EMBL" id="KPV54873.1"/>
    </source>
</evidence>
<dbReference type="GO" id="GO:0005524">
    <property type="term" value="F:ATP binding"/>
    <property type="evidence" value="ECO:0007669"/>
    <property type="project" value="InterPro"/>
</dbReference>
<dbReference type="Gene3D" id="1.20.1560.10">
    <property type="entry name" value="ABC transporter type 1, transmembrane domain"/>
    <property type="match status" value="1"/>
</dbReference>